<protein>
    <submittedName>
        <fullName evidence="2">Unannotated protein</fullName>
    </submittedName>
</protein>
<dbReference type="EMBL" id="CAESAF010000019">
    <property type="protein sequence ID" value="CAB4332943.1"/>
    <property type="molecule type" value="Genomic_DNA"/>
</dbReference>
<dbReference type="SMART" id="SM00858">
    <property type="entry name" value="SAF"/>
    <property type="match status" value="1"/>
</dbReference>
<evidence type="ECO:0000259" key="1">
    <source>
        <dbReference type="SMART" id="SM00858"/>
    </source>
</evidence>
<reference evidence="2" key="1">
    <citation type="submission" date="2020-05" db="EMBL/GenBank/DDBJ databases">
        <authorList>
            <person name="Chiriac C."/>
            <person name="Salcher M."/>
            <person name="Ghai R."/>
            <person name="Kavagutti S V."/>
        </authorList>
    </citation>
    <scope>NUCLEOTIDE SEQUENCE</scope>
</reference>
<evidence type="ECO:0000313" key="2">
    <source>
        <dbReference type="EMBL" id="CAB4332943.1"/>
    </source>
</evidence>
<dbReference type="CDD" id="cd11614">
    <property type="entry name" value="SAF_CpaB_FlgA_like"/>
    <property type="match status" value="1"/>
</dbReference>
<gene>
    <name evidence="2" type="ORF">UFOPK3574_00336</name>
</gene>
<sequence>MNKSDKAAQTRLVVAVSLFAAAVISAMALTALGNQSDTYWVARQSLIPGQQISEIDLAEIEVALGEADGRYLSKNALVAGAYVVRAIQKGELISISSVSDTPSVLKSGQVPISIRASDLPEDIELGESINIYWVPEVVGMEKPQAPQLAISGAFLNSINRKAGNFGSDISLTVSVQNSEIFALLRATASGRLVIVRSNG</sequence>
<dbReference type="InterPro" id="IPR013974">
    <property type="entry name" value="SAF"/>
</dbReference>
<feature type="domain" description="SAF" evidence="1">
    <location>
        <begin position="37"/>
        <end position="99"/>
    </location>
</feature>
<dbReference type="AlphaFoldDB" id="A0A6J5YZA1"/>
<organism evidence="2">
    <name type="scientific">freshwater metagenome</name>
    <dbReference type="NCBI Taxonomy" id="449393"/>
    <lineage>
        <taxon>unclassified sequences</taxon>
        <taxon>metagenomes</taxon>
        <taxon>ecological metagenomes</taxon>
    </lineage>
</organism>
<proteinExistence type="predicted"/>
<accession>A0A6J5YZA1</accession>
<dbReference type="Pfam" id="PF13144">
    <property type="entry name" value="ChapFlgA"/>
    <property type="match status" value="1"/>
</dbReference>
<dbReference type="InterPro" id="IPR017585">
    <property type="entry name" value="SAF_FlgA"/>
</dbReference>
<name>A0A6J5YZA1_9ZZZZ</name>